<name>A0A812QFM2_SYMPI</name>
<keyword evidence="1" id="KW-0812">Transmembrane</keyword>
<sequence>LIATTSEQRASINRLAAEAYEISYGYHVEEVWKKINETIAGFHITHLELMLGAAATQTHPELRRVSNICVIYAMREVEDAYARLEAAALAVASGDLSELDSMGQLTKEADSIMATGIQSLLQYYEGDNMTCPKANLTSEEFQSLMLEASEACVLTSQAFGLFVREAGGDLPIGSTDTVETGLAALTISLQKLMLGYFDPHLPAPPSQTCYNYVLQLEAAVKGFESVLTDPDGTVVAGSAGVASVCDAAKELSQRYADEGAAAHAEWARPRAELANGQRVLAAGIFAAAAAGATGSLRAGTDGFERVHKVLLEGDGVISKVIPERQDLSTQWKQVDTAWQSFKAASLGSSIAAMAEALSDLNKELDLAVVVYGIPDVPLPPTSPVIFVVTYCSLGALLAGCGCAGCLMFYRNRRKANEVPTNVPSYA</sequence>
<feature type="non-terminal residue" evidence="2">
    <location>
        <position position="426"/>
    </location>
</feature>
<gene>
    <name evidence="2" type="primary">GABBR2</name>
    <name evidence="2" type="ORF">SPIL2461_LOCUS8946</name>
</gene>
<dbReference type="AlphaFoldDB" id="A0A812QFM2"/>
<keyword evidence="3" id="KW-1185">Reference proteome</keyword>
<feature type="transmembrane region" description="Helical" evidence="1">
    <location>
        <begin position="384"/>
        <end position="409"/>
    </location>
</feature>
<comment type="caution">
    <text evidence="2">The sequence shown here is derived from an EMBL/GenBank/DDBJ whole genome shotgun (WGS) entry which is preliminary data.</text>
</comment>
<accession>A0A812QFM2</accession>
<dbReference type="Proteomes" id="UP000649617">
    <property type="component" value="Unassembled WGS sequence"/>
</dbReference>
<proteinExistence type="predicted"/>
<dbReference type="EMBL" id="CAJNIZ010015036">
    <property type="protein sequence ID" value="CAE7368784.1"/>
    <property type="molecule type" value="Genomic_DNA"/>
</dbReference>
<organism evidence="2 3">
    <name type="scientific">Symbiodinium pilosum</name>
    <name type="common">Dinoflagellate</name>
    <dbReference type="NCBI Taxonomy" id="2952"/>
    <lineage>
        <taxon>Eukaryota</taxon>
        <taxon>Sar</taxon>
        <taxon>Alveolata</taxon>
        <taxon>Dinophyceae</taxon>
        <taxon>Suessiales</taxon>
        <taxon>Symbiodiniaceae</taxon>
        <taxon>Symbiodinium</taxon>
    </lineage>
</organism>
<dbReference type="OrthoDB" id="439482at2759"/>
<evidence type="ECO:0000313" key="3">
    <source>
        <dbReference type="Proteomes" id="UP000649617"/>
    </source>
</evidence>
<reference evidence="2" key="1">
    <citation type="submission" date="2021-02" db="EMBL/GenBank/DDBJ databases">
        <authorList>
            <person name="Dougan E. K."/>
            <person name="Rhodes N."/>
            <person name="Thang M."/>
            <person name="Chan C."/>
        </authorList>
    </citation>
    <scope>NUCLEOTIDE SEQUENCE</scope>
</reference>
<evidence type="ECO:0000313" key="2">
    <source>
        <dbReference type="EMBL" id="CAE7368784.1"/>
    </source>
</evidence>
<keyword evidence="1" id="KW-1133">Transmembrane helix</keyword>
<keyword evidence="1" id="KW-0472">Membrane</keyword>
<evidence type="ECO:0000256" key="1">
    <source>
        <dbReference type="SAM" id="Phobius"/>
    </source>
</evidence>
<protein>
    <submittedName>
        <fullName evidence="2">GABBR2 protein</fullName>
    </submittedName>
</protein>